<evidence type="ECO:0008006" key="3">
    <source>
        <dbReference type="Google" id="ProtNLM"/>
    </source>
</evidence>
<dbReference type="Proteomes" id="UP000249842">
    <property type="component" value="Unassembled WGS sequence"/>
</dbReference>
<proteinExistence type="predicted"/>
<name>A0A328AZ31_9CAUL</name>
<sequence>MAWVAALAALSLTACSGKPGQDAAGAVQGFLAAVHANDRAAFEADIDRAALRRDLRSQIVELGRAAGLEVDGGPSEFTLDRMIGPDNFHLVQAESGAPLAAPPTLEQVRPLLKPVDGSHVCLHGPLPQQPCVLTFERQKAGGKDPAAQARTAGWRLVRMPATDLRIEVGAEPPAKK</sequence>
<keyword evidence="2" id="KW-1185">Reference proteome</keyword>
<gene>
    <name evidence="1" type="ORF">DJ021_06930</name>
</gene>
<organism evidence="1 2">
    <name type="scientific">Phenylobacterium hankyongense</name>
    <dbReference type="NCBI Taxonomy" id="1813876"/>
    <lineage>
        <taxon>Bacteria</taxon>
        <taxon>Pseudomonadati</taxon>
        <taxon>Pseudomonadota</taxon>
        <taxon>Alphaproteobacteria</taxon>
        <taxon>Caulobacterales</taxon>
        <taxon>Caulobacteraceae</taxon>
        <taxon>Phenylobacterium</taxon>
    </lineage>
</organism>
<protein>
    <recommendedName>
        <fullName evidence="3">DUF2939 domain-containing protein</fullName>
    </recommendedName>
</protein>
<reference evidence="2" key="1">
    <citation type="submission" date="2018-05" db="EMBL/GenBank/DDBJ databases">
        <authorList>
            <person name="Li X."/>
        </authorList>
    </citation>
    <scope>NUCLEOTIDE SEQUENCE [LARGE SCALE GENOMIC DNA]</scope>
    <source>
        <strain evidence="2">HKS-05</strain>
    </source>
</reference>
<accession>A0A328AZ31</accession>
<dbReference type="EMBL" id="QFYP01000001">
    <property type="protein sequence ID" value="RAK59555.1"/>
    <property type="molecule type" value="Genomic_DNA"/>
</dbReference>
<evidence type="ECO:0000313" key="1">
    <source>
        <dbReference type="EMBL" id="RAK59555.1"/>
    </source>
</evidence>
<dbReference type="AlphaFoldDB" id="A0A328AZ31"/>
<evidence type="ECO:0000313" key="2">
    <source>
        <dbReference type="Proteomes" id="UP000249842"/>
    </source>
</evidence>
<comment type="caution">
    <text evidence="1">The sequence shown here is derived from an EMBL/GenBank/DDBJ whole genome shotgun (WGS) entry which is preliminary data.</text>
</comment>